<evidence type="ECO:0000313" key="2">
    <source>
        <dbReference type="Proteomes" id="UP001153076"/>
    </source>
</evidence>
<dbReference type="OrthoDB" id="1194411at2759"/>
<evidence type="ECO:0008006" key="3">
    <source>
        <dbReference type="Google" id="ProtNLM"/>
    </source>
</evidence>
<protein>
    <recommendedName>
        <fullName evidence="3">Aminotransferase-like plant mobile domain-containing protein</fullName>
    </recommendedName>
</protein>
<comment type="caution">
    <text evidence="1">The sequence shown here is derived from an EMBL/GenBank/DDBJ whole genome shotgun (WGS) entry which is preliminary data.</text>
</comment>
<sequence length="161" mass="18103">MSSFADSTSMIVFFAIGGWIILVEENESLLCENMKNNSPQVSLRLRIETLNVTREGELAAFLAFWLSHFVRSHGRDVIRPETFMMVALLAKAERISLAPRAMSLPGHSGEAAATLPVHYVVGWLAKLFPCLYSCRLDRKCPKEYPILIRYADDTHESLSLS</sequence>
<gene>
    <name evidence="1" type="ORF">Cgig2_009729</name>
</gene>
<keyword evidence="2" id="KW-1185">Reference proteome</keyword>
<reference evidence="1" key="1">
    <citation type="submission" date="2022-04" db="EMBL/GenBank/DDBJ databases">
        <title>Carnegiea gigantea Genome sequencing and assembly v2.</title>
        <authorList>
            <person name="Copetti D."/>
            <person name="Sanderson M.J."/>
            <person name="Burquez A."/>
            <person name="Wojciechowski M.F."/>
        </authorList>
    </citation>
    <scope>NUCLEOTIDE SEQUENCE</scope>
    <source>
        <strain evidence="1">SGP5-SGP5p</strain>
        <tissue evidence="1">Aerial part</tissue>
    </source>
</reference>
<dbReference type="Proteomes" id="UP001153076">
    <property type="component" value="Unassembled WGS sequence"/>
</dbReference>
<accession>A0A9Q1K0F9</accession>
<evidence type="ECO:0000313" key="1">
    <source>
        <dbReference type="EMBL" id="KAJ8434162.1"/>
    </source>
</evidence>
<dbReference type="EMBL" id="JAKOGI010000496">
    <property type="protein sequence ID" value="KAJ8434162.1"/>
    <property type="molecule type" value="Genomic_DNA"/>
</dbReference>
<dbReference type="AlphaFoldDB" id="A0A9Q1K0F9"/>
<name>A0A9Q1K0F9_9CARY</name>
<proteinExistence type="predicted"/>
<organism evidence="1 2">
    <name type="scientific">Carnegiea gigantea</name>
    <dbReference type="NCBI Taxonomy" id="171969"/>
    <lineage>
        <taxon>Eukaryota</taxon>
        <taxon>Viridiplantae</taxon>
        <taxon>Streptophyta</taxon>
        <taxon>Embryophyta</taxon>
        <taxon>Tracheophyta</taxon>
        <taxon>Spermatophyta</taxon>
        <taxon>Magnoliopsida</taxon>
        <taxon>eudicotyledons</taxon>
        <taxon>Gunneridae</taxon>
        <taxon>Pentapetalae</taxon>
        <taxon>Caryophyllales</taxon>
        <taxon>Cactineae</taxon>
        <taxon>Cactaceae</taxon>
        <taxon>Cactoideae</taxon>
        <taxon>Echinocereeae</taxon>
        <taxon>Carnegiea</taxon>
    </lineage>
</organism>